<dbReference type="EMBL" id="LWQS01000031">
    <property type="protein sequence ID" value="OAN48527.1"/>
    <property type="molecule type" value="Genomic_DNA"/>
</dbReference>
<evidence type="ECO:0000313" key="1">
    <source>
        <dbReference type="EMBL" id="OAN48527.1"/>
    </source>
</evidence>
<dbReference type="Proteomes" id="UP000078287">
    <property type="component" value="Unassembled WGS sequence"/>
</dbReference>
<reference evidence="1 2" key="1">
    <citation type="submission" date="2016-04" db="EMBL/GenBank/DDBJ databases">
        <title>Chloroflexus islandicus sp. nov., a thermophilic filamentous anoxygenic phototrophic bacterium from geyser Strokkur (Iceland).</title>
        <authorList>
            <person name="Gaisin V.A."/>
            <person name="Kalashnikov A.M."/>
            <person name="Sukhacheva M.V."/>
            <person name="Grouzdev D.S."/>
            <person name="Ivanov T.M."/>
            <person name="Kuznetsov B."/>
            <person name="Gorlenko V.M."/>
        </authorList>
    </citation>
    <scope>NUCLEOTIDE SEQUENCE [LARGE SCALE GENOMIC DNA]</scope>
    <source>
        <strain evidence="2">isl-2</strain>
    </source>
</reference>
<accession>A0A178MK68</accession>
<comment type="caution">
    <text evidence="1">The sequence shown here is derived from an EMBL/GenBank/DDBJ whole genome shotgun (WGS) entry which is preliminary data.</text>
</comment>
<proteinExistence type="predicted"/>
<protein>
    <submittedName>
        <fullName evidence="1">Uncharacterized protein</fullName>
    </submittedName>
</protein>
<organism evidence="1 2">
    <name type="scientific">Chloroflexus islandicus</name>
    <dbReference type="NCBI Taxonomy" id="1707952"/>
    <lineage>
        <taxon>Bacteria</taxon>
        <taxon>Bacillati</taxon>
        <taxon>Chloroflexota</taxon>
        <taxon>Chloroflexia</taxon>
        <taxon>Chloroflexales</taxon>
        <taxon>Chloroflexineae</taxon>
        <taxon>Chloroflexaceae</taxon>
        <taxon>Chloroflexus</taxon>
    </lineage>
</organism>
<name>A0A178MK68_9CHLR</name>
<gene>
    <name evidence="1" type="ORF">A6A03_07800</name>
</gene>
<sequence length="356" mass="40806">MVPIRIIEDQISVDQQETKRDVSQDPLRFISDRDRPFYISETLIILYIPFEGEPDIFMYRPSTITLNPPRGFVNGNTLELSIFCTDHDVQSVKREIDRLLGSIRQYLIWITSDLTSFNATLKDVAQQHIEVRRQKLLKDQGLIASLGFPLRKRPDTPATYAVSTVRRKAIPKPPPAHTTAYVPEPAIEMAEYEHILSIIQSTATMLERSPQTFRDMDEENLRDQFLVPLNSHYEGQTTGETFNASGKTDILIRDGDRSVFIAECKIWRGPKSFSSAIDQLLGYATWRDTKTAILIFNHNTKLSDVLAKIPNILKSHSNWKRMMDFTSPTGFRCILAHKDDPNREIILTVLVFEVPK</sequence>
<dbReference type="STRING" id="1707952.A6A03_07800"/>
<evidence type="ECO:0000313" key="2">
    <source>
        <dbReference type="Proteomes" id="UP000078287"/>
    </source>
</evidence>
<keyword evidence="2" id="KW-1185">Reference proteome</keyword>
<dbReference type="AlphaFoldDB" id="A0A178MK68"/>